<accession>A0AAC9HPN6</accession>
<dbReference type="KEGG" id="ahm:TL08_11045"/>
<dbReference type="AlphaFoldDB" id="A0AAC9HPN6"/>
<dbReference type="RefSeq" id="WP_069848625.1">
    <property type="nucleotide sequence ID" value="NZ_CP014859.1"/>
</dbReference>
<gene>
    <name evidence="3" type="ORF">TL08_11045</name>
</gene>
<feature type="compositionally biased region" description="Basic and acidic residues" evidence="1">
    <location>
        <begin position="146"/>
        <end position="161"/>
    </location>
</feature>
<protein>
    <submittedName>
        <fullName evidence="3">Anti-sigma regulatory factor (Ser/Thr protein kinase)</fullName>
    </submittedName>
</protein>
<evidence type="ECO:0000313" key="3">
    <source>
        <dbReference type="EMBL" id="AOS63023.1"/>
    </source>
</evidence>
<feature type="compositionally biased region" description="Basic and acidic residues" evidence="1">
    <location>
        <begin position="178"/>
        <end position="192"/>
    </location>
</feature>
<organism evidence="3 4">
    <name type="scientific">Actinoalloteichus hymeniacidonis</name>
    <dbReference type="NCBI Taxonomy" id="340345"/>
    <lineage>
        <taxon>Bacteria</taxon>
        <taxon>Bacillati</taxon>
        <taxon>Actinomycetota</taxon>
        <taxon>Actinomycetes</taxon>
        <taxon>Pseudonocardiales</taxon>
        <taxon>Pseudonocardiaceae</taxon>
        <taxon>Actinoalloteichus</taxon>
    </lineage>
</organism>
<reference evidence="4" key="1">
    <citation type="submission" date="2016-03" db="EMBL/GenBank/DDBJ databases">
        <title>Complete genome sequence of the type strain Actinoalloteichus hymeniacidonis DSM 45092.</title>
        <authorList>
            <person name="Schaffert L."/>
            <person name="Albersmeier A."/>
            <person name="Winkler A."/>
            <person name="Kalinowski J."/>
            <person name="Zotchev S."/>
            <person name="Ruckert C."/>
        </authorList>
    </citation>
    <scope>NUCLEOTIDE SEQUENCE [LARGE SCALE GENOMIC DNA]</scope>
    <source>
        <strain evidence="4">HPA177(T) (DSM 45092(T))</strain>
    </source>
</reference>
<evidence type="ECO:0000259" key="2">
    <source>
        <dbReference type="Pfam" id="PF13581"/>
    </source>
</evidence>
<dbReference type="Proteomes" id="UP000095210">
    <property type="component" value="Chromosome"/>
</dbReference>
<name>A0AAC9HPN6_9PSEU</name>
<feature type="domain" description="Histidine kinase/HSP90-like ATPase" evidence="2">
    <location>
        <begin position="25"/>
        <end position="92"/>
    </location>
</feature>
<sequence length="212" mass="22922">MLTIRPTEVHPESTERDEDVFLRVAATEQRVALVRGLAGDIAARAEFDMDRIEDLRLAVEEACAVLIEQSVPGAVLDCRFRIAPDRIGLRLRSATDNAAGPDRDTFGWHVLETLSDSVRLMVDPPTVESAASTLELELGVRRRPLHGQDGRPTADEFDPARVSESSTVVDAMAARAVGGDDERENPITERIENAPSGANGTVVPAPMAGSEQ</sequence>
<dbReference type="InterPro" id="IPR003594">
    <property type="entry name" value="HATPase_dom"/>
</dbReference>
<dbReference type="Gene3D" id="3.30.565.10">
    <property type="entry name" value="Histidine kinase-like ATPase, C-terminal domain"/>
    <property type="match status" value="1"/>
</dbReference>
<keyword evidence="4" id="KW-1185">Reference proteome</keyword>
<evidence type="ECO:0000256" key="1">
    <source>
        <dbReference type="SAM" id="MobiDB-lite"/>
    </source>
</evidence>
<dbReference type="EMBL" id="CP014859">
    <property type="protein sequence ID" value="AOS63023.1"/>
    <property type="molecule type" value="Genomic_DNA"/>
</dbReference>
<dbReference type="InterPro" id="IPR036890">
    <property type="entry name" value="HATPase_C_sf"/>
</dbReference>
<feature type="region of interest" description="Disordered" evidence="1">
    <location>
        <begin position="144"/>
        <end position="212"/>
    </location>
</feature>
<evidence type="ECO:0000313" key="4">
    <source>
        <dbReference type="Proteomes" id="UP000095210"/>
    </source>
</evidence>
<proteinExistence type="predicted"/>
<dbReference type="Pfam" id="PF13581">
    <property type="entry name" value="HATPase_c_2"/>
    <property type="match status" value="1"/>
</dbReference>